<sequence length="163" mass="18561">MKTTKAFRTASVLLFIAVYLVEAHVKTLQVLTKKCNDRTSEGCRQEEETGVQNPQVLPSGSYQPVHHQHKPQIVPPGPPRPEVIDLNEPEVVPHGHDHQHKPQIVPPGPPRPEVIDQHKPQIVPPGPYQPENKPQDKQHILQQRPYHDKQQTSQETQDERKLS</sequence>
<evidence type="ECO:0000256" key="2">
    <source>
        <dbReference type="SAM" id="SignalP"/>
    </source>
</evidence>
<reference evidence="4" key="1">
    <citation type="submission" date="2025-08" db="UniProtKB">
        <authorList>
            <consortium name="RefSeq"/>
        </authorList>
    </citation>
    <scope>IDENTIFICATION</scope>
    <source>
        <tissue evidence="4">Muscle</tissue>
    </source>
</reference>
<feature type="region of interest" description="Disordered" evidence="1">
    <location>
        <begin position="38"/>
        <end position="163"/>
    </location>
</feature>
<proteinExistence type="predicted"/>
<dbReference type="GeneID" id="106465430"/>
<dbReference type="RefSeq" id="XP_022249036.1">
    <property type="nucleotide sequence ID" value="XM_022393328.1"/>
</dbReference>
<keyword evidence="3" id="KW-1185">Reference proteome</keyword>
<organism evidence="3 4">
    <name type="scientific">Limulus polyphemus</name>
    <name type="common">Atlantic horseshoe crab</name>
    <dbReference type="NCBI Taxonomy" id="6850"/>
    <lineage>
        <taxon>Eukaryota</taxon>
        <taxon>Metazoa</taxon>
        <taxon>Ecdysozoa</taxon>
        <taxon>Arthropoda</taxon>
        <taxon>Chelicerata</taxon>
        <taxon>Merostomata</taxon>
        <taxon>Xiphosura</taxon>
        <taxon>Limulidae</taxon>
        <taxon>Limulus</taxon>
    </lineage>
</organism>
<keyword evidence="2" id="KW-0732">Signal</keyword>
<evidence type="ECO:0000313" key="3">
    <source>
        <dbReference type="Proteomes" id="UP000694941"/>
    </source>
</evidence>
<protein>
    <submittedName>
        <fullName evidence="4">Early nodulin-75-like isoform X1</fullName>
    </submittedName>
</protein>
<feature type="compositionally biased region" description="Basic and acidic residues" evidence="1">
    <location>
        <begin position="133"/>
        <end position="150"/>
    </location>
</feature>
<feature type="chain" id="PRO_5046847521" evidence="2">
    <location>
        <begin position="24"/>
        <end position="163"/>
    </location>
</feature>
<feature type="signal peptide" evidence="2">
    <location>
        <begin position="1"/>
        <end position="23"/>
    </location>
</feature>
<gene>
    <name evidence="4" type="primary">LOC106465430</name>
</gene>
<dbReference type="Proteomes" id="UP000694941">
    <property type="component" value="Unplaced"/>
</dbReference>
<feature type="compositionally biased region" description="Basic and acidic residues" evidence="1">
    <location>
        <begin position="38"/>
        <end position="47"/>
    </location>
</feature>
<feature type="compositionally biased region" description="Polar residues" evidence="1">
    <location>
        <begin position="50"/>
        <end position="62"/>
    </location>
</feature>
<evidence type="ECO:0000256" key="1">
    <source>
        <dbReference type="SAM" id="MobiDB-lite"/>
    </source>
</evidence>
<evidence type="ECO:0000313" key="4">
    <source>
        <dbReference type="RefSeq" id="XP_022249036.1"/>
    </source>
</evidence>
<accession>A0ABM1SZI0</accession>
<name>A0ABM1SZI0_LIMPO</name>